<evidence type="ECO:0008006" key="4">
    <source>
        <dbReference type="Google" id="ProtNLM"/>
    </source>
</evidence>
<dbReference type="InterPro" id="IPR002052">
    <property type="entry name" value="DNA_methylase_N6_adenine_CS"/>
</dbReference>
<accession>A0A212JHA0</accession>
<dbReference type="GO" id="GO:0003676">
    <property type="term" value="F:nucleic acid binding"/>
    <property type="evidence" value="ECO:0007669"/>
    <property type="project" value="InterPro"/>
</dbReference>
<keyword evidence="2" id="KW-0808">Transferase</keyword>
<evidence type="ECO:0000256" key="2">
    <source>
        <dbReference type="ARBA" id="ARBA00022679"/>
    </source>
</evidence>
<dbReference type="PANTHER" id="PTHR43542:SF1">
    <property type="entry name" value="METHYLTRANSFERASE"/>
    <property type="match status" value="1"/>
</dbReference>
<keyword evidence="1" id="KW-0489">Methyltransferase</keyword>
<dbReference type="Pfam" id="PF03602">
    <property type="entry name" value="Cons_hypoth95"/>
    <property type="match status" value="1"/>
</dbReference>
<evidence type="ECO:0000313" key="3">
    <source>
        <dbReference type="EMBL" id="SBV98812.1"/>
    </source>
</evidence>
<evidence type="ECO:0000256" key="1">
    <source>
        <dbReference type="ARBA" id="ARBA00022603"/>
    </source>
</evidence>
<dbReference type="PANTHER" id="PTHR43542">
    <property type="entry name" value="METHYLTRANSFERASE"/>
    <property type="match status" value="1"/>
</dbReference>
<organism evidence="3">
    <name type="scientific">uncultured Dysgonomonas sp</name>
    <dbReference type="NCBI Taxonomy" id="206096"/>
    <lineage>
        <taxon>Bacteria</taxon>
        <taxon>Pseudomonadati</taxon>
        <taxon>Bacteroidota</taxon>
        <taxon>Bacteroidia</taxon>
        <taxon>Bacteroidales</taxon>
        <taxon>Dysgonomonadaceae</taxon>
        <taxon>Dysgonomonas</taxon>
        <taxon>environmental samples</taxon>
    </lineage>
</organism>
<protein>
    <recommendedName>
        <fullName evidence="4">16S rRNA (Guanine(966)-N(2))-methyltransferase RsmD</fullName>
    </recommendedName>
</protein>
<dbReference type="GO" id="GO:0008168">
    <property type="term" value="F:methyltransferase activity"/>
    <property type="evidence" value="ECO:0007669"/>
    <property type="project" value="UniProtKB-KW"/>
</dbReference>
<gene>
    <name evidence="3" type="ORF">KL86DYS2_11515</name>
</gene>
<proteinExistence type="predicted"/>
<dbReference type="PIRSF" id="PIRSF004553">
    <property type="entry name" value="CHP00095"/>
    <property type="match status" value="1"/>
</dbReference>
<dbReference type="RefSeq" id="WP_296948808.1">
    <property type="nucleotide sequence ID" value="NZ_LT599021.1"/>
</dbReference>
<dbReference type="InterPro" id="IPR029063">
    <property type="entry name" value="SAM-dependent_MTases_sf"/>
</dbReference>
<sequence length="181" mass="20874">MRIISGKYKGRRFDPPKSFKARPTTDFAKENIFNVLNNSIDWEETIALDLFGGTGSISFELVSRGCPRVVCVEKNFAHASFIEKTKAELQIQSELMLSKMDVFSYLAHCKEQFDFIFADPPYDLKHFEDVPKLVFEKELIKPGGIFILEHSKDYNFSNYPLFEDQRVYGSVNFSVFRNGSI</sequence>
<dbReference type="SUPFAM" id="SSF53335">
    <property type="entry name" value="S-adenosyl-L-methionine-dependent methyltransferases"/>
    <property type="match status" value="1"/>
</dbReference>
<dbReference type="AlphaFoldDB" id="A0A212JHA0"/>
<name>A0A212JHA0_9BACT</name>
<dbReference type="PROSITE" id="PS00092">
    <property type="entry name" value="N6_MTASE"/>
    <property type="match status" value="1"/>
</dbReference>
<dbReference type="Gene3D" id="3.40.50.150">
    <property type="entry name" value="Vaccinia Virus protein VP39"/>
    <property type="match status" value="1"/>
</dbReference>
<dbReference type="InterPro" id="IPR004398">
    <property type="entry name" value="RNA_MeTrfase_RsmD"/>
</dbReference>
<dbReference type="GO" id="GO:0031167">
    <property type="term" value="P:rRNA methylation"/>
    <property type="evidence" value="ECO:0007669"/>
    <property type="project" value="InterPro"/>
</dbReference>
<reference evidence="3" key="1">
    <citation type="submission" date="2016-04" db="EMBL/GenBank/DDBJ databases">
        <authorList>
            <person name="Evans L.H."/>
            <person name="Alamgir A."/>
            <person name="Owens N."/>
            <person name="Weber N.D."/>
            <person name="Virtaneva K."/>
            <person name="Barbian K."/>
            <person name="Babar A."/>
            <person name="Rosenke K."/>
        </authorList>
    </citation>
    <scope>NUCLEOTIDE SEQUENCE</scope>
    <source>
        <strain evidence="3">86-2</strain>
    </source>
</reference>
<dbReference type="EMBL" id="FLUL01000001">
    <property type="protein sequence ID" value="SBV98812.1"/>
    <property type="molecule type" value="Genomic_DNA"/>
</dbReference>
<dbReference type="CDD" id="cd02440">
    <property type="entry name" value="AdoMet_MTases"/>
    <property type="match status" value="1"/>
</dbReference>